<evidence type="ECO:0000313" key="1">
    <source>
        <dbReference type="EMBL" id="KAK3956157.1"/>
    </source>
</evidence>
<reference evidence="1" key="1">
    <citation type="journal article" date="2023" name="Mol. Phylogenet. Evol.">
        <title>Genome-scale phylogeny and comparative genomics of the fungal order Sordariales.</title>
        <authorList>
            <person name="Hensen N."/>
            <person name="Bonometti L."/>
            <person name="Westerberg I."/>
            <person name="Brannstrom I.O."/>
            <person name="Guillou S."/>
            <person name="Cros-Aarteil S."/>
            <person name="Calhoun S."/>
            <person name="Haridas S."/>
            <person name="Kuo A."/>
            <person name="Mondo S."/>
            <person name="Pangilinan J."/>
            <person name="Riley R."/>
            <person name="LaButti K."/>
            <person name="Andreopoulos B."/>
            <person name="Lipzen A."/>
            <person name="Chen C."/>
            <person name="Yan M."/>
            <person name="Daum C."/>
            <person name="Ng V."/>
            <person name="Clum A."/>
            <person name="Steindorff A."/>
            <person name="Ohm R.A."/>
            <person name="Martin F."/>
            <person name="Silar P."/>
            <person name="Natvig D.O."/>
            <person name="Lalanne C."/>
            <person name="Gautier V."/>
            <person name="Ament-Velasquez S.L."/>
            <person name="Kruys A."/>
            <person name="Hutchinson M.I."/>
            <person name="Powell A.J."/>
            <person name="Barry K."/>
            <person name="Miller A.N."/>
            <person name="Grigoriev I.V."/>
            <person name="Debuchy R."/>
            <person name="Gladieux P."/>
            <person name="Hiltunen Thoren M."/>
            <person name="Johannesson H."/>
        </authorList>
    </citation>
    <scope>NUCLEOTIDE SEQUENCE</scope>
    <source>
        <strain evidence="1">CBS 626.80</strain>
    </source>
</reference>
<dbReference type="AlphaFoldDB" id="A0AAN6P5R2"/>
<evidence type="ECO:0000313" key="2">
    <source>
        <dbReference type="Proteomes" id="UP001303222"/>
    </source>
</evidence>
<gene>
    <name evidence="1" type="ORF">QBC32DRAFT_331567</name>
</gene>
<accession>A0AAN6P5R2</accession>
<reference evidence="1" key="2">
    <citation type="submission" date="2023-06" db="EMBL/GenBank/DDBJ databases">
        <authorList>
            <consortium name="Lawrence Berkeley National Laboratory"/>
            <person name="Mondo S.J."/>
            <person name="Hensen N."/>
            <person name="Bonometti L."/>
            <person name="Westerberg I."/>
            <person name="Brannstrom I.O."/>
            <person name="Guillou S."/>
            <person name="Cros-Aarteil S."/>
            <person name="Calhoun S."/>
            <person name="Haridas S."/>
            <person name="Kuo A."/>
            <person name="Pangilinan J."/>
            <person name="Riley R."/>
            <person name="Labutti K."/>
            <person name="Andreopoulos B."/>
            <person name="Lipzen A."/>
            <person name="Chen C."/>
            <person name="Yanf M."/>
            <person name="Daum C."/>
            <person name="Ng V."/>
            <person name="Clum A."/>
            <person name="Steindorff A."/>
            <person name="Ohm R."/>
            <person name="Martin F."/>
            <person name="Silar P."/>
            <person name="Natvig D."/>
            <person name="Lalanne C."/>
            <person name="Gautier V."/>
            <person name="Ament-Velasquez S.L."/>
            <person name="Kruys A."/>
            <person name="Hutchinson M.I."/>
            <person name="Powell A.J."/>
            <person name="Barry K."/>
            <person name="Miller A.N."/>
            <person name="Grigoriev I.V."/>
            <person name="Debuchy R."/>
            <person name="Gladieux P."/>
            <person name="Thoren M.H."/>
            <person name="Johannesson H."/>
        </authorList>
    </citation>
    <scope>NUCLEOTIDE SEQUENCE</scope>
    <source>
        <strain evidence="1">CBS 626.80</strain>
    </source>
</reference>
<organism evidence="1 2">
    <name type="scientific">Pseudoneurospora amorphoporcata</name>
    <dbReference type="NCBI Taxonomy" id="241081"/>
    <lineage>
        <taxon>Eukaryota</taxon>
        <taxon>Fungi</taxon>
        <taxon>Dikarya</taxon>
        <taxon>Ascomycota</taxon>
        <taxon>Pezizomycotina</taxon>
        <taxon>Sordariomycetes</taxon>
        <taxon>Sordariomycetidae</taxon>
        <taxon>Sordariales</taxon>
        <taxon>Sordariaceae</taxon>
        <taxon>Pseudoneurospora</taxon>
    </lineage>
</organism>
<proteinExistence type="predicted"/>
<protein>
    <submittedName>
        <fullName evidence="1">Uncharacterized protein</fullName>
    </submittedName>
</protein>
<dbReference type="EMBL" id="MU859068">
    <property type="protein sequence ID" value="KAK3956157.1"/>
    <property type="molecule type" value="Genomic_DNA"/>
</dbReference>
<keyword evidence="2" id="KW-1185">Reference proteome</keyword>
<comment type="caution">
    <text evidence="1">The sequence shown here is derived from an EMBL/GenBank/DDBJ whole genome shotgun (WGS) entry which is preliminary data.</text>
</comment>
<dbReference type="Proteomes" id="UP001303222">
    <property type="component" value="Unassembled WGS sequence"/>
</dbReference>
<sequence length="74" mass="7767">MSASALVRLHQNPGPFPPSTLYGIYGRSSPPLTMAVTCTELESSSSAGHTGIVYLLLGTNTCSLNTCQVGRHIC</sequence>
<name>A0AAN6P5R2_9PEZI</name>